<comment type="caution">
    <text evidence="1">The sequence shown here is derived from an EMBL/GenBank/DDBJ whole genome shotgun (WGS) entry which is preliminary data.</text>
</comment>
<dbReference type="AlphaFoldDB" id="A0AAW2HTD5"/>
<organism evidence="1">
    <name type="scientific">Menopon gallinae</name>
    <name type="common">poultry shaft louse</name>
    <dbReference type="NCBI Taxonomy" id="328185"/>
    <lineage>
        <taxon>Eukaryota</taxon>
        <taxon>Metazoa</taxon>
        <taxon>Ecdysozoa</taxon>
        <taxon>Arthropoda</taxon>
        <taxon>Hexapoda</taxon>
        <taxon>Insecta</taxon>
        <taxon>Pterygota</taxon>
        <taxon>Neoptera</taxon>
        <taxon>Paraneoptera</taxon>
        <taxon>Psocodea</taxon>
        <taxon>Troctomorpha</taxon>
        <taxon>Phthiraptera</taxon>
        <taxon>Amblycera</taxon>
        <taxon>Menoponidae</taxon>
        <taxon>Menopon</taxon>
    </lineage>
</organism>
<dbReference type="EMBL" id="JARGDH010000003">
    <property type="protein sequence ID" value="KAL0273184.1"/>
    <property type="molecule type" value="Genomic_DNA"/>
</dbReference>
<evidence type="ECO:0008006" key="2">
    <source>
        <dbReference type="Google" id="ProtNLM"/>
    </source>
</evidence>
<sequence length="243" mass="27805">MLLKVVQRVFVRNAHCKKCITICKATECDQDDIKKFMRETFFKTEPSSTICGLTQKTSVSDALLNFVVQPLCENMSYLAQYEQKGKERIITGVAINGTRPTKFDEESWEESVKGIKCEQEMELLLLWKQLSRMPCNPEDYFGCAEELVELFYLSVRPLLQRQGIAKSMVLHSMHEAKCRGYCHFRMDCTSSYSACLAQKCGLHKIAEVYYKELRDSAGKRYKNIPPPHLKAAIMVANTTQGNC</sequence>
<evidence type="ECO:0000313" key="1">
    <source>
        <dbReference type="EMBL" id="KAL0273184.1"/>
    </source>
</evidence>
<dbReference type="GO" id="GO:0008080">
    <property type="term" value="F:N-acetyltransferase activity"/>
    <property type="evidence" value="ECO:0007669"/>
    <property type="project" value="TreeGrafter"/>
</dbReference>
<proteinExistence type="predicted"/>
<gene>
    <name evidence="1" type="ORF">PYX00_005920</name>
</gene>
<dbReference type="CDD" id="cd04301">
    <property type="entry name" value="NAT_SF"/>
    <property type="match status" value="1"/>
</dbReference>
<accession>A0AAW2HTD5</accession>
<dbReference type="Gene3D" id="3.40.630.30">
    <property type="match status" value="1"/>
</dbReference>
<dbReference type="PANTHER" id="PTHR20905">
    <property type="entry name" value="N-ACETYLTRANSFERASE-RELATED"/>
    <property type="match status" value="1"/>
</dbReference>
<protein>
    <recommendedName>
        <fullName evidence="2">N-acetyltransferase domain-containing protein</fullName>
    </recommendedName>
</protein>
<dbReference type="SUPFAM" id="SSF55729">
    <property type="entry name" value="Acyl-CoA N-acyltransferases (Nat)"/>
    <property type="match status" value="1"/>
</dbReference>
<dbReference type="PANTHER" id="PTHR20905:SF1">
    <property type="entry name" value="AT07410P-RELATED"/>
    <property type="match status" value="1"/>
</dbReference>
<name>A0AAW2HTD5_9NEOP</name>
<dbReference type="InterPro" id="IPR016181">
    <property type="entry name" value="Acyl_CoA_acyltransferase"/>
</dbReference>
<reference evidence="1" key="1">
    <citation type="journal article" date="2024" name="Gigascience">
        <title>Chromosome-level genome of the poultry shaft louse Menopon gallinae provides insight into the host-switching and adaptive evolution of parasitic lice.</title>
        <authorList>
            <person name="Xu Y."/>
            <person name="Ma L."/>
            <person name="Liu S."/>
            <person name="Liang Y."/>
            <person name="Liu Q."/>
            <person name="He Z."/>
            <person name="Tian L."/>
            <person name="Duan Y."/>
            <person name="Cai W."/>
            <person name="Li H."/>
            <person name="Song F."/>
        </authorList>
    </citation>
    <scope>NUCLEOTIDE SEQUENCE</scope>
    <source>
        <strain evidence="1">Cailab_2023a</strain>
    </source>
</reference>